<evidence type="ECO:0008006" key="4">
    <source>
        <dbReference type="Google" id="ProtNLM"/>
    </source>
</evidence>
<keyword evidence="3" id="KW-1185">Reference proteome</keyword>
<dbReference type="EMBL" id="JASCZI010090954">
    <property type="protein sequence ID" value="MED6148050.1"/>
    <property type="molecule type" value="Genomic_DNA"/>
</dbReference>
<feature type="compositionally biased region" description="Acidic residues" evidence="1">
    <location>
        <begin position="121"/>
        <end position="135"/>
    </location>
</feature>
<feature type="compositionally biased region" description="Basic and acidic residues" evidence="1">
    <location>
        <begin position="15"/>
        <end position="34"/>
    </location>
</feature>
<organism evidence="2 3">
    <name type="scientific">Stylosanthes scabra</name>
    <dbReference type="NCBI Taxonomy" id="79078"/>
    <lineage>
        <taxon>Eukaryota</taxon>
        <taxon>Viridiplantae</taxon>
        <taxon>Streptophyta</taxon>
        <taxon>Embryophyta</taxon>
        <taxon>Tracheophyta</taxon>
        <taxon>Spermatophyta</taxon>
        <taxon>Magnoliopsida</taxon>
        <taxon>eudicotyledons</taxon>
        <taxon>Gunneridae</taxon>
        <taxon>Pentapetalae</taxon>
        <taxon>rosids</taxon>
        <taxon>fabids</taxon>
        <taxon>Fabales</taxon>
        <taxon>Fabaceae</taxon>
        <taxon>Papilionoideae</taxon>
        <taxon>50 kb inversion clade</taxon>
        <taxon>dalbergioids sensu lato</taxon>
        <taxon>Dalbergieae</taxon>
        <taxon>Pterocarpus clade</taxon>
        <taxon>Stylosanthes</taxon>
    </lineage>
</organism>
<gene>
    <name evidence="2" type="ORF">PIB30_049510</name>
</gene>
<evidence type="ECO:0000256" key="1">
    <source>
        <dbReference type="SAM" id="MobiDB-lite"/>
    </source>
</evidence>
<evidence type="ECO:0000313" key="3">
    <source>
        <dbReference type="Proteomes" id="UP001341840"/>
    </source>
</evidence>
<dbReference type="Proteomes" id="UP001341840">
    <property type="component" value="Unassembled WGS sequence"/>
</dbReference>
<feature type="region of interest" description="Disordered" evidence="1">
    <location>
        <begin position="1"/>
        <end position="145"/>
    </location>
</feature>
<name>A0ABU6TH37_9FABA</name>
<evidence type="ECO:0000313" key="2">
    <source>
        <dbReference type="EMBL" id="MED6148050.1"/>
    </source>
</evidence>
<comment type="caution">
    <text evidence="2">The sequence shown here is derived from an EMBL/GenBank/DDBJ whole genome shotgun (WGS) entry which is preliminary data.</text>
</comment>
<sequence>MHAETVRRIKKRKQQEKEDRSNKKTKHCTEDDHQCQVQEDALIGLEPEPPQQEDQSPQQPHLEEVIDIFSSYEDEHQPTPSQVFFSLIPKAEEKQPQEEEQPPKQPTQQEEQPPQPRQEEENPPIDEEQLLEVEEQPTQTHFPIHPTQEVIDISSSSDDEHQPTSIQVLIPKAEEDPVSSPRAKIITDVLLSMNQEPPPESEPDDAPSFDLGIDYGTGPHQTQEEPLVTTQPISEIEELDVLIKQEGDQFQTPQPTQSLNIRNELHDRVAIWATVPIEGNEFEKIFKLSGHRFLEAMRYKLMSMRPRSIMCHTLNMEENEWFEKQVYCVPPDILTRMLETHGHNWMDKKKKKPHDISTLKTHEEYMCYLDRDKLLTHRFLFAPILFSQHWWLYVLDVTQKDFFILYYKNIVPQPMKERH</sequence>
<proteinExistence type="predicted"/>
<dbReference type="Gene3D" id="3.40.395.10">
    <property type="entry name" value="Adenoviral Proteinase, Chain A"/>
    <property type="match status" value="1"/>
</dbReference>
<accession>A0ABU6TH37</accession>
<protein>
    <recommendedName>
        <fullName evidence="4">Ubiquitin-like protease family profile domain-containing protein</fullName>
    </recommendedName>
</protein>
<reference evidence="2 3" key="1">
    <citation type="journal article" date="2023" name="Plants (Basel)">
        <title>Bridging the Gap: Combining Genomics and Transcriptomics Approaches to Understand Stylosanthes scabra, an Orphan Legume from the Brazilian Caatinga.</title>
        <authorList>
            <person name="Ferreira-Neto J.R.C."/>
            <person name="da Silva M.D."/>
            <person name="Binneck E."/>
            <person name="de Melo N.F."/>
            <person name="da Silva R.H."/>
            <person name="de Melo A.L.T.M."/>
            <person name="Pandolfi V."/>
            <person name="Bustamante F.O."/>
            <person name="Brasileiro-Vidal A.C."/>
            <person name="Benko-Iseppon A.M."/>
        </authorList>
    </citation>
    <scope>NUCLEOTIDE SEQUENCE [LARGE SCALE GENOMIC DNA]</scope>
    <source>
        <tissue evidence="2">Leaves</tissue>
    </source>
</reference>